<dbReference type="Proteomes" id="UP000319746">
    <property type="component" value="Unassembled WGS sequence"/>
</dbReference>
<proteinExistence type="predicted"/>
<keyword evidence="2" id="KW-1185">Reference proteome</keyword>
<protein>
    <submittedName>
        <fullName evidence="1">Uncharacterized protein</fullName>
    </submittedName>
</protein>
<accession>A0A543ANU1</accession>
<sequence length="332" mass="38383">MADKKPMFRTVSYYQLVKTPNNTKIQPDIDWNSVFRAMGRKLHTYRIFETQIHGRAYTLDIKRDWERFLEPSEVSDLQQTWHDETLFILALSKDKDFVPNQRSKDGDLSPMAYDEDGHPATVTFIWFIPFGNIFGMIMEDNTAIRPKYVASWLNRLMRDKDELPQPNLQFEAAAVLDEETRNTLRSASKLGSVRIGGAVRGTDSSVWRELLGGGPQLEGSFDVTIKIKPIKKGSRDQWEADTERLYDWFGSTFVSDDKLTNLSSAKIKYTKDDEQPDLPTSEIDLFQHRITRKRRVDLSHKNGVLTSISAVNAGREIIESYILDFEELRKHR</sequence>
<evidence type="ECO:0000313" key="1">
    <source>
        <dbReference type="EMBL" id="TQL74238.1"/>
    </source>
</evidence>
<dbReference type="OrthoDB" id="4963678at2"/>
<organism evidence="1 2">
    <name type="scientific">Enteractinococcus coprophilus</name>
    <dbReference type="NCBI Taxonomy" id="1027633"/>
    <lineage>
        <taxon>Bacteria</taxon>
        <taxon>Bacillati</taxon>
        <taxon>Actinomycetota</taxon>
        <taxon>Actinomycetes</taxon>
        <taxon>Micrococcales</taxon>
        <taxon>Micrococcaceae</taxon>
    </lineage>
</organism>
<comment type="caution">
    <text evidence="1">The sequence shown here is derived from an EMBL/GenBank/DDBJ whole genome shotgun (WGS) entry which is preliminary data.</text>
</comment>
<reference evidence="1 2" key="1">
    <citation type="submission" date="2019-06" db="EMBL/GenBank/DDBJ databases">
        <title>Sequencing the genomes of 1000 actinobacteria strains.</title>
        <authorList>
            <person name="Klenk H.-P."/>
        </authorList>
    </citation>
    <scope>NUCLEOTIDE SEQUENCE [LARGE SCALE GENOMIC DNA]</scope>
    <source>
        <strain evidence="1 2">DSM 24083</strain>
    </source>
</reference>
<dbReference type="RefSeq" id="WP_141864717.1">
    <property type="nucleotide sequence ID" value="NZ_BAABAN010000016.1"/>
</dbReference>
<name>A0A543ANU1_9MICC</name>
<dbReference type="AlphaFoldDB" id="A0A543ANU1"/>
<gene>
    <name evidence="1" type="ORF">FB556_0695</name>
</gene>
<evidence type="ECO:0000313" key="2">
    <source>
        <dbReference type="Proteomes" id="UP000319746"/>
    </source>
</evidence>
<dbReference type="EMBL" id="VFOU01000001">
    <property type="protein sequence ID" value="TQL74238.1"/>
    <property type="molecule type" value="Genomic_DNA"/>
</dbReference>